<dbReference type="EMBL" id="PRDM01000002">
    <property type="protein sequence ID" value="MBE8725382.1"/>
    <property type="molecule type" value="Genomic_DNA"/>
</dbReference>
<evidence type="ECO:0008006" key="4">
    <source>
        <dbReference type="Google" id="ProtNLM"/>
    </source>
</evidence>
<dbReference type="Proteomes" id="UP000640614">
    <property type="component" value="Unassembled WGS sequence"/>
</dbReference>
<accession>A0ABR9TK49</accession>
<comment type="caution">
    <text evidence="2">The sequence shown here is derived from an EMBL/GenBank/DDBJ whole genome shotgun (WGS) entry which is preliminary data.</text>
</comment>
<protein>
    <recommendedName>
        <fullName evidence="4">LPXTG cell wall anchor domain-containing protein</fullName>
    </recommendedName>
</protein>
<name>A0ABR9TK49_9FLAO</name>
<proteinExistence type="predicted"/>
<evidence type="ECO:0000313" key="3">
    <source>
        <dbReference type="Proteomes" id="UP000640614"/>
    </source>
</evidence>
<evidence type="ECO:0000313" key="2">
    <source>
        <dbReference type="EMBL" id="MBE8725382.1"/>
    </source>
</evidence>
<organism evidence="2 3">
    <name type="scientific">Flavobacterium hungaricum</name>
    <dbReference type="NCBI Taxonomy" id="2082725"/>
    <lineage>
        <taxon>Bacteria</taxon>
        <taxon>Pseudomonadati</taxon>
        <taxon>Bacteroidota</taxon>
        <taxon>Flavobacteriia</taxon>
        <taxon>Flavobacteriales</taxon>
        <taxon>Flavobacteriaceae</taxon>
        <taxon>Flavobacterium</taxon>
    </lineage>
</organism>
<reference evidence="2 3" key="1">
    <citation type="submission" date="2018-07" db="EMBL/GenBank/DDBJ databases">
        <title>Genome assembly of strain KB82.</title>
        <authorList>
            <person name="Kukolya J."/>
            <person name="Horvath B."/>
            <person name="Nagy I."/>
            <person name="Toth A."/>
        </authorList>
    </citation>
    <scope>NUCLEOTIDE SEQUENCE [LARGE SCALE GENOMIC DNA]</scope>
    <source>
        <strain evidence="2 3">Kb82</strain>
    </source>
</reference>
<feature type="transmembrane region" description="Helical" evidence="1">
    <location>
        <begin position="7"/>
        <end position="26"/>
    </location>
</feature>
<keyword evidence="1" id="KW-0812">Transmembrane</keyword>
<evidence type="ECO:0000256" key="1">
    <source>
        <dbReference type="SAM" id="Phobius"/>
    </source>
</evidence>
<gene>
    <name evidence="2" type="ORF">C4F50_10525</name>
</gene>
<keyword evidence="1" id="KW-1133">Transmembrane helix</keyword>
<keyword evidence="1" id="KW-0472">Membrane</keyword>
<feature type="transmembrane region" description="Helical" evidence="1">
    <location>
        <begin position="38"/>
        <end position="56"/>
    </location>
</feature>
<sequence>MEKNKKIKILAFSLGLSIFWSIYLLYKRRGEYFTNNDYSTISLICIFVIGLFFYFIKKWNNKE</sequence>
<keyword evidence="3" id="KW-1185">Reference proteome</keyword>